<name>A0A3L9ZDP7_9FLAO</name>
<comment type="caution">
    <text evidence="1">The sequence shown here is derived from an EMBL/GenBank/DDBJ whole genome shotgun (WGS) entry which is preliminary data.</text>
</comment>
<sequence length="60" mass="7101">MLRRNNPNIFVYPRNIGIWLGLAPRFTYKPIIHPLEQTAIFQELSAIIIIFSIHLKNNKR</sequence>
<gene>
    <name evidence="1" type="ORF">BXY75_1673</name>
</gene>
<evidence type="ECO:0000313" key="1">
    <source>
        <dbReference type="EMBL" id="RMA64792.1"/>
    </source>
</evidence>
<accession>A0A3L9ZDP7</accession>
<dbReference type="EMBL" id="REFC01000012">
    <property type="protein sequence ID" value="RMA64792.1"/>
    <property type="molecule type" value="Genomic_DNA"/>
</dbReference>
<dbReference type="Proteomes" id="UP000271339">
    <property type="component" value="Unassembled WGS sequence"/>
</dbReference>
<proteinExistence type="predicted"/>
<organism evidence="1 2">
    <name type="scientific">Ulvibacter antarcticus</name>
    <dbReference type="NCBI Taxonomy" id="442714"/>
    <lineage>
        <taxon>Bacteria</taxon>
        <taxon>Pseudomonadati</taxon>
        <taxon>Bacteroidota</taxon>
        <taxon>Flavobacteriia</taxon>
        <taxon>Flavobacteriales</taxon>
        <taxon>Flavobacteriaceae</taxon>
        <taxon>Ulvibacter</taxon>
    </lineage>
</organism>
<protein>
    <submittedName>
        <fullName evidence="1">Uncharacterized protein</fullName>
    </submittedName>
</protein>
<dbReference type="AlphaFoldDB" id="A0A3L9ZDP7"/>
<reference evidence="1 2" key="1">
    <citation type="submission" date="2018-10" db="EMBL/GenBank/DDBJ databases">
        <title>Genomic Encyclopedia of Archaeal and Bacterial Type Strains, Phase II (KMG-II): from individual species to whole genera.</title>
        <authorList>
            <person name="Goeker M."/>
        </authorList>
    </citation>
    <scope>NUCLEOTIDE SEQUENCE [LARGE SCALE GENOMIC DNA]</scope>
    <source>
        <strain evidence="1 2">DSM 23424</strain>
    </source>
</reference>
<keyword evidence="2" id="KW-1185">Reference proteome</keyword>
<evidence type="ECO:0000313" key="2">
    <source>
        <dbReference type="Proteomes" id="UP000271339"/>
    </source>
</evidence>